<reference evidence="1 2" key="1">
    <citation type="submission" date="2019-03" db="EMBL/GenBank/DDBJ databases">
        <title>Draft Genome Sequence of Duganella callidus sp. nov., a Novel Duganella Species Isolated from Cultivated Soil.</title>
        <authorList>
            <person name="Raths R."/>
            <person name="Peta V."/>
            <person name="Bucking H."/>
        </authorList>
    </citation>
    <scope>NUCLEOTIDE SEQUENCE [LARGE SCALE GENOMIC DNA]</scope>
    <source>
        <strain evidence="1 2">DN04</strain>
    </source>
</reference>
<organism evidence="1 2">
    <name type="scientific">Duganella callida</name>
    <dbReference type="NCBI Taxonomy" id="2561932"/>
    <lineage>
        <taxon>Bacteria</taxon>
        <taxon>Pseudomonadati</taxon>
        <taxon>Pseudomonadota</taxon>
        <taxon>Betaproteobacteria</taxon>
        <taxon>Burkholderiales</taxon>
        <taxon>Oxalobacteraceae</taxon>
        <taxon>Telluria group</taxon>
        <taxon>Duganella</taxon>
    </lineage>
</organism>
<comment type="caution">
    <text evidence="1">The sequence shown here is derived from an EMBL/GenBank/DDBJ whole genome shotgun (WGS) entry which is preliminary data.</text>
</comment>
<keyword evidence="2" id="KW-1185">Reference proteome</keyword>
<dbReference type="EMBL" id="SPVG01000245">
    <property type="protein sequence ID" value="TFW15962.1"/>
    <property type="molecule type" value="Genomic_DNA"/>
</dbReference>
<sequence>MSKLTTIRAGELPKTVTLPAGRVLMLDGYESASGIAYQLDPSLGGTNSVRSWPLSAGGAPKIGPFADEQRFLISCATGAFEVSHGLPALYPAASAFPNSGVSSGNIATRMLTGRVANVVNNATGYSWEMTLSFAAPIDAIRWIFGQSRKAGVASDAPTFLATAYAADSFADIDAATFTQFLSAGGNSTMTLAAPSTDSNIVYTVTDWLRQPSKKRTDGGRGALHSCRAWVSGGNRIVLLGDGTDSFDNWASRPGSGPQARIRRTTAGGNATNAAFAGSLASSCPILGAQIVSQGRVYTIGEWGDSNNERRDQFIGEGLCLPMAEKINGLNLGFTVEAMSCGWSGASTNVWQANIKAAFAAGLIPDVAMYKMFSGNDIASTIAQSDIDLMRSRFALRLADTFAGAKCRPWLFDFQPYNSDQKPFGATDIVRLGANSALAATGFDIINQSAIVSGAVDGTGQTQLADGMFIGDRIHYSAKAYNAMVEANYRRGIELLTCA</sequence>
<protein>
    <submittedName>
        <fullName evidence="1">Uncharacterized protein</fullName>
    </submittedName>
</protein>
<evidence type="ECO:0000313" key="2">
    <source>
        <dbReference type="Proteomes" id="UP000297729"/>
    </source>
</evidence>
<accession>A0A4Y9S3J2</accession>
<dbReference type="SUPFAM" id="SSF52266">
    <property type="entry name" value="SGNH hydrolase"/>
    <property type="match status" value="1"/>
</dbReference>
<dbReference type="Proteomes" id="UP000297729">
    <property type="component" value="Unassembled WGS sequence"/>
</dbReference>
<proteinExistence type="predicted"/>
<dbReference type="OrthoDB" id="8708771at2"/>
<gene>
    <name evidence="1" type="ORF">E4L98_25040</name>
</gene>
<name>A0A4Y9S3J2_9BURK</name>
<dbReference type="RefSeq" id="WP_135204248.1">
    <property type="nucleotide sequence ID" value="NZ_SPVG01000245.1"/>
</dbReference>
<dbReference type="AlphaFoldDB" id="A0A4Y9S3J2"/>
<evidence type="ECO:0000313" key="1">
    <source>
        <dbReference type="EMBL" id="TFW15962.1"/>
    </source>
</evidence>